<proteinExistence type="predicted"/>
<dbReference type="CDD" id="cd00156">
    <property type="entry name" value="REC"/>
    <property type="match status" value="1"/>
</dbReference>
<dbReference type="RefSeq" id="WP_185797680.1">
    <property type="nucleotide sequence ID" value="NZ_JACLQD010000003.1"/>
</dbReference>
<comment type="caution">
    <text evidence="2">Lacks conserved residue(s) required for the propagation of feature annotation.</text>
</comment>
<dbReference type="InterPro" id="IPR001789">
    <property type="entry name" value="Sig_transdc_resp-reg_receiver"/>
</dbReference>
<dbReference type="AlphaFoldDB" id="A0A842I889"/>
<dbReference type="InterPro" id="IPR001932">
    <property type="entry name" value="PPM-type_phosphatase-like_dom"/>
</dbReference>
<dbReference type="SUPFAM" id="SSF81606">
    <property type="entry name" value="PP2C-like"/>
    <property type="match status" value="1"/>
</dbReference>
<dbReference type="InterPro" id="IPR036457">
    <property type="entry name" value="PPM-type-like_dom_sf"/>
</dbReference>
<dbReference type="SMART" id="SM00331">
    <property type="entry name" value="PP2C_SIG"/>
    <property type="match status" value="1"/>
</dbReference>
<gene>
    <name evidence="4" type="ORF">H7F16_11135</name>
</gene>
<dbReference type="Gene3D" id="3.60.40.10">
    <property type="entry name" value="PPM-type phosphatase domain"/>
    <property type="match status" value="1"/>
</dbReference>
<dbReference type="PANTHER" id="PTHR43156">
    <property type="entry name" value="STAGE II SPORULATION PROTEIN E-RELATED"/>
    <property type="match status" value="1"/>
</dbReference>
<evidence type="ECO:0000256" key="1">
    <source>
        <dbReference type="ARBA" id="ARBA00022801"/>
    </source>
</evidence>
<keyword evidence="1" id="KW-0378">Hydrolase</keyword>
<dbReference type="EMBL" id="JACLQD010000003">
    <property type="protein sequence ID" value="MBC2836060.1"/>
    <property type="molecule type" value="Genomic_DNA"/>
</dbReference>
<reference evidence="4 5" key="1">
    <citation type="journal article" date="2017" name="Int. J. Syst. Evol. Microbiol.">
        <title>Gemmobacter straminiformis sp. nov., isolated from an artificial fountain.</title>
        <authorList>
            <person name="Kang J.Y."/>
            <person name="Kim M.J."/>
            <person name="Chun J."/>
            <person name="Son K.P."/>
            <person name="Jahng K.Y."/>
        </authorList>
    </citation>
    <scope>NUCLEOTIDE SEQUENCE [LARGE SCALE GENOMIC DNA]</scope>
    <source>
        <strain evidence="4 5">CAM-8</strain>
    </source>
</reference>
<dbReference type="Gene3D" id="3.40.50.2300">
    <property type="match status" value="1"/>
</dbReference>
<sequence length="411" mass="43891">MGETRIRVLVADESRAQRMMLALQLSRWGYEVLEAATGPEALALAVDADVILSGWVLPGMDGPDLCRAFRALGRDRYGYFVLLTSRTGKEDVAGGLDCGADDFLAKPIGAGELRARLRAGERILGMQAELLAKNRALRGLYDAVDRDLAEARRLQESLVPERVFRFDGVEVSLLMRPSGHVGGDLVGCLRLTPDLVALYAIDVSGHGVAAAMMTARLAGMLSPHAPDRNVALRDGVPLPPEEVAAVLNRMMLREMRVDQYFTMVFAHLRLSTGELRLVQAGHPHPVVMHATGFVSRIGAGGFPVGLVETAEYPAVSLRLAAGDRVVIPSDGITECPCADGDLGEAGMVRMLRGKRGLAGTALHRALLQDLAAEAGGDDLPDDVSAVIVDYRGGSMPRTPASMALSPSLPSR</sequence>
<evidence type="ECO:0000259" key="3">
    <source>
        <dbReference type="PROSITE" id="PS50110"/>
    </source>
</evidence>
<dbReference type="GO" id="GO:0000160">
    <property type="term" value="P:phosphorelay signal transduction system"/>
    <property type="evidence" value="ECO:0007669"/>
    <property type="project" value="InterPro"/>
</dbReference>
<dbReference type="GO" id="GO:0016791">
    <property type="term" value="F:phosphatase activity"/>
    <property type="evidence" value="ECO:0007669"/>
    <property type="project" value="TreeGrafter"/>
</dbReference>
<dbReference type="InterPro" id="IPR052016">
    <property type="entry name" value="Bact_Sigma-Reg"/>
</dbReference>
<dbReference type="Pfam" id="PF07228">
    <property type="entry name" value="SpoIIE"/>
    <property type="match status" value="1"/>
</dbReference>
<dbReference type="PANTHER" id="PTHR43156:SF2">
    <property type="entry name" value="STAGE II SPORULATION PROTEIN E"/>
    <property type="match status" value="1"/>
</dbReference>
<dbReference type="PROSITE" id="PS50110">
    <property type="entry name" value="RESPONSE_REGULATORY"/>
    <property type="match status" value="1"/>
</dbReference>
<comment type="caution">
    <text evidence="4">The sequence shown here is derived from an EMBL/GenBank/DDBJ whole genome shotgun (WGS) entry which is preliminary data.</text>
</comment>
<evidence type="ECO:0000313" key="5">
    <source>
        <dbReference type="Proteomes" id="UP000555411"/>
    </source>
</evidence>
<dbReference type="SUPFAM" id="SSF52172">
    <property type="entry name" value="CheY-like"/>
    <property type="match status" value="1"/>
</dbReference>
<protein>
    <submittedName>
        <fullName evidence="4">SpoIIE family protein phosphatase</fullName>
    </submittedName>
</protein>
<name>A0A842I889_9RHOB</name>
<feature type="domain" description="Response regulatory" evidence="3">
    <location>
        <begin position="7"/>
        <end position="121"/>
    </location>
</feature>
<accession>A0A842I889</accession>
<organism evidence="4 5">
    <name type="scientific">Paragemmobacter straminiformis</name>
    <dbReference type="NCBI Taxonomy" id="2045119"/>
    <lineage>
        <taxon>Bacteria</taxon>
        <taxon>Pseudomonadati</taxon>
        <taxon>Pseudomonadota</taxon>
        <taxon>Alphaproteobacteria</taxon>
        <taxon>Rhodobacterales</taxon>
        <taxon>Paracoccaceae</taxon>
        <taxon>Paragemmobacter</taxon>
    </lineage>
</organism>
<dbReference type="Pfam" id="PF00072">
    <property type="entry name" value="Response_reg"/>
    <property type="match status" value="1"/>
</dbReference>
<dbReference type="Proteomes" id="UP000555411">
    <property type="component" value="Unassembled WGS sequence"/>
</dbReference>
<evidence type="ECO:0000256" key="2">
    <source>
        <dbReference type="PROSITE-ProRule" id="PRU00169"/>
    </source>
</evidence>
<evidence type="ECO:0000313" key="4">
    <source>
        <dbReference type="EMBL" id="MBC2836060.1"/>
    </source>
</evidence>
<dbReference type="SMART" id="SM00448">
    <property type="entry name" value="REC"/>
    <property type="match status" value="1"/>
</dbReference>
<dbReference type="InterPro" id="IPR011006">
    <property type="entry name" value="CheY-like_superfamily"/>
</dbReference>
<keyword evidence="5" id="KW-1185">Reference proteome</keyword>